<protein>
    <submittedName>
        <fullName evidence="1">Uncharacterized protein</fullName>
    </submittedName>
</protein>
<name>A0AAV3Q9T1_LITER</name>
<organism evidence="1 2">
    <name type="scientific">Lithospermum erythrorhizon</name>
    <name type="common">Purple gromwell</name>
    <name type="synonym">Lithospermum officinale var. erythrorhizon</name>
    <dbReference type="NCBI Taxonomy" id="34254"/>
    <lineage>
        <taxon>Eukaryota</taxon>
        <taxon>Viridiplantae</taxon>
        <taxon>Streptophyta</taxon>
        <taxon>Embryophyta</taxon>
        <taxon>Tracheophyta</taxon>
        <taxon>Spermatophyta</taxon>
        <taxon>Magnoliopsida</taxon>
        <taxon>eudicotyledons</taxon>
        <taxon>Gunneridae</taxon>
        <taxon>Pentapetalae</taxon>
        <taxon>asterids</taxon>
        <taxon>lamiids</taxon>
        <taxon>Boraginales</taxon>
        <taxon>Boraginaceae</taxon>
        <taxon>Boraginoideae</taxon>
        <taxon>Lithospermeae</taxon>
        <taxon>Lithospermum</taxon>
    </lineage>
</organism>
<evidence type="ECO:0000313" key="2">
    <source>
        <dbReference type="Proteomes" id="UP001454036"/>
    </source>
</evidence>
<dbReference type="AlphaFoldDB" id="A0AAV3Q9T1"/>
<proteinExistence type="predicted"/>
<evidence type="ECO:0000313" key="1">
    <source>
        <dbReference type="EMBL" id="GAA0159928.1"/>
    </source>
</evidence>
<dbReference type="Proteomes" id="UP001454036">
    <property type="component" value="Unassembled WGS sequence"/>
</dbReference>
<comment type="caution">
    <text evidence="1">The sequence shown here is derived from an EMBL/GenBank/DDBJ whole genome shotgun (WGS) entry which is preliminary data.</text>
</comment>
<accession>A0AAV3Q9T1</accession>
<reference evidence="1 2" key="1">
    <citation type="submission" date="2024-01" db="EMBL/GenBank/DDBJ databases">
        <title>The complete chloroplast genome sequence of Lithospermum erythrorhizon: insights into the phylogenetic relationship among Boraginaceae species and the maternal lineages of purple gromwells.</title>
        <authorList>
            <person name="Okada T."/>
            <person name="Watanabe K."/>
        </authorList>
    </citation>
    <scope>NUCLEOTIDE SEQUENCE [LARGE SCALE GENOMIC DNA]</scope>
</reference>
<dbReference type="EMBL" id="BAABME010003730">
    <property type="protein sequence ID" value="GAA0159928.1"/>
    <property type="molecule type" value="Genomic_DNA"/>
</dbReference>
<gene>
    <name evidence="1" type="ORF">LIER_16601</name>
</gene>
<sequence length="110" mass="12628">MILVGTECKFFVSFALHWIQDAIKVGGSRLVGMKPRSLQKSKYLGHSQRRWRQDSSVKQEQQSPLFVMFFVKRDGLVGSLSRQASHIKVFILGKVLSFQNQSKLELGYRP</sequence>
<keyword evidence="2" id="KW-1185">Reference proteome</keyword>